<protein>
    <submittedName>
        <fullName evidence="2">Uncharacterized protein</fullName>
    </submittedName>
</protein>
<feature type="coiled-coil region" evidence="1">
    <location>
        <begin position="58"/>
        <end position="92"/>
    </location>
</feature>
<name>A0A1C9JBA7_9CHLO</name>
<reference evidence="2" key="2">
    <citation type="submission" date="2016-08" db="EMBL/GenBank/DDBJ databases">
        <authorList>
            <person name="Seilhamer J.J."/>
        </authorList>
    </citation>
    <scope>NUCLEOTIDE SEQUENCE</scope>
</reference>
<dbReference type="EMBL" id="KX808497">
    <property type="protein sequence ID" value="AOP19133.1"/>
    <property type="molecule type" value="Genomic_DNA"/>
</dbReference>
<proteinExistence type="predicted"/>
<keyword evidence="1" id="KW-0175">Coiled coil</keyword>
<gene>
    <name evidence="2" type="primary">orf138</name>
</gene>
<reference evidence="2" key="1">
    <citation type="journal article" date="2016" name="Genome Biol. Evol.">
        <title>Evolutionary Dynamics of Chloroplast Genomes in Low Light: A Case Study of the Endolithic Green Alga Ostreobium quekettii.</title>
        <authorList>
            <person name="R Marcelino V."/>
            <person name="Cremen M.C."/>
            <person name="Jackson C.J."/>
            <person name="Larkum A.A."/>
            <person name="Verbruggen H."/>
        </authorList>
    </citation>
    <scope>NUCLEOTIDE SEQUENCE</scope>
</reference>
<evidence type="ECO:0000256" key="1">
    <source>
        <dbReference type="SAM" id="Coils"/>
    </source>
</evidence>
<geneLocation type="chloroplast" evidence="2"/>
<sequence length="138" mass="16683">MTNTIINNMNILYKIIPSIATICLYIICVSICFFKPLMRSNIYKGQNQQDNQIDKQSIDNTHTEYKSLLEEIQLLKQRKKHYQQQVRTLREEIRWSNDRLLLQKWGKDVTELDKYRKKLEDEWNRALQDEDDSDKDDK</sequence>
<organism evidence="2">
    <name type="scientific">Derbesia sp. WEST4838</name>
    <dbReference type="NCBI Taxonomy" id="1847751"/>
    <lineage>
        <taxon>Eukaryota</taxon>
        <taxon>Viridiplantae</taxon>
        <taxon>Chlorophyta</taxon>
        <taxon>core chlorophytes</taxon>
        <taxon>Ulvophyceae</taxon>
        <taxon>TCBD clade</taxon>
        <taxon>Bryopsidales</taxon>
        <taxon>Bryopsidineae</taxon>
        <taxon>Derbesiaceae</taxon>
        <taxon>Derbesia</taxon>
    </lineage>
</organism>
<dbReference type="RefSeq" id="YP_009306229.1">
    <property type="nucleotide sequence ID" value="NC_031367.1"/>
</dbReference>
<dbReference type="AlphaFoldDB" id="A0A1C9JBA7"/>
<keyword evidence="2" id="KW-0934">Plastid</keyword>
<evidence type="ECO:0000313" key="2">
    <source>
        <dbReference type="EMBL" id="AOP19133.1"/>
    </source>
</evidence>
<dbReference type="GeneID" id="29288604"/>
<accession>A0A1C9JBA7</accession>
<keyword evidence="2" id="KW-0150">Chloroplast</keyword>